<dbReference type="STRING" id="946122.A0A0C2SCK4"/>
<comment type="similarity">
    <text evidence="1">Belongs to the WrbA family.</text>
</comment>
<dbReference type="OrthoDB" id="504689at2759"/>
<evidence type="ECO:0000313" key="2">
    <source>
        <dbReference type="EMBL" id="KIL60665.1"/>
    </source>
</evidence>
<evidence type="ECO:0000313" key="3">
    <source>
        <dbReference type="Proteomes" id="UP000054549"/>
    </source>
</evidence>
<keyword evidence="3" id="KW-1185">Reference proteome</keyword>
<dbReference type="HOGENOM" id="CLU_114170_0_0_1"/>
<organism evidence="2 3">
    <name type="scientific">Amanita muscaria (strain Koide BX008)</name>
    <dbReference type="NCBI Taxonomy" id="946122"/>
    <lineage>
        <taxon>Eukaryota</taxon>
        <taxon>Fungi</taxon>
        <taxon>Dikarya</taxon>
        <taxon>Basidiomycota</taxon>
        <taxon>Agaricomycotina</taxon>
        <taxon>Agaricomycetes</taxon>
        <taxon>Agaricomycetidae</taxon>
        <taxon>Agaricales</taxon>
        <taxon>Pluteineae</taxon>
        <taxon>Amanitaceae</taxon>
        <taxon>Amanita</taxon>
    </lineage>
</organism>
<dbReference type="Gene3D" id="3.40.50.360">
    <property type="match status" value="1"/>
</dbReference>
<dbReference type="AlphaFoldDB" id="A0A0C2SCK4"/>
<name>A0A0C2SCK4_AMAMK</name>
<dbReference type="GO" id="GO:0003955">
    <property type="term" value="F:NAD(P)H dehydrogenase (quinone) activity"/>
    <property type="evidence" value="ECO:0007669"/>
    <property type="project" value="TreeGrafter"/>
</dbReference>
<dbReference type="SUPFAM" id="SSF52218">
    <property type="entry name" value="Flavoproteins"/>
    <property type="match status" value="1"/>
</dbReference>
<accession>A0A0C2SCK4</accession>
<dbReference type="PANTHER" id="PTHR30546:SF23">
    <property type="entry name" value="FLAVOPROTEIN-LIKE PROTEIN YCP4-RELATED"/>
    <property type="match status" value="1"/>
</dbReference>
<dbReference type="InterPro" id="IPR029039">
    <property type="entry name" value="Flavoprotein-like_sf"/>
</dbReference>
<dbReference type="PANTHER" id="PTHR30546">
    <property type="entry name" value="FLAVODOXIN-RELATED PROTEIN WRBA-RELATED"/>
    <property type="match status" value="1"/>
</dbReference>
<evidence type="ECO:0000256" key="1">
    <source>
        <dbReference type="ARBA" id="ARBA00006961"/>
    </source>
</evidence>
<dbReference type="InParanoid" id="A0A0C2SCK4"/>
<gene>
    <name evidence="2" type="ORF">M378DRAFT_26446</name>
</gene>
<dbReference type="GO" id="GO:0016020">
    <property type="term" value="C:membrane"/>
    <property type="evidence" value="ECO:0007669"/>
    <property type="project" value="TreeGrafter"/>
</dbReference>
<protein>
    <submittedName>
        <fullName evidence="2">Benzoquinone reductase</fullName>
    </submittedName>
</protein>
<sequence length="150" mass="16712">MSSPRIAIVISSMYGHISSVKMAEAAKQSVEKAGGQASIFQIAETLSPGILTKLHAPPKPHYPIITPNDLTYDGGVPTRYGNMPAQWKTLESVRETGKMLFKTFSCFFMLVQLFRMIMKSKKGVKKLSHSLDKLLQLLARWHSAFEATIK</sequence>
<dbReference type="EMBL" id="KN818295">
    <property type="protein sequence ID" value="KIL60665.1"/>
    <property type="molecule type" value="Genomic_DNA"/>
</dbReference>
<reference evidence="2 3" key="1">
    <citation type="submission" date="2014-04" db="EMBL/GenBank/DDBJ databases">
        <title>Evolutionary Origins and Diversification of the Mycorrhizal Mutualists.</title>
        <authorList>
            <consortium name="DOE Joint Genome Institute"/>
            <consortium name="Mycorrhizal Genomics Consortium"/>
            <person name="Kohler A."/>
            <person name="Kuo A."/>
            <person name="Nagy L.G."/>
            <person name="Floudas D."/>
            <person name="Copeland A."/>
            <person name="Barry K.W."/>
            <person name="Cichocki N."/>
            <person name="Veneault-Fourrey C."/>
            <person name="LaButti K."/>
            <person name="Lindquist E.A."/>
            <person name="Lipzen A."/>
            <person name="Lundell T."/>
            <person name="Morin E."/>
            <person name="Murat C."/>
            <person name="Riley R."/>
            <person name="Ohm R."/>
            <person name="Sun H."/>
            <person name="Tunlid A."/>
            <person name="Henrissat B."/>
            <person name="Grigoriev I.V."/>
            <person name="Hibbett D.S."/>
            <person name="Martin F."/>
        </authorList>
    </citation>
    <scope>NUCLEOTIDE SEQUENCE [LARGE SCALE GENOMIC DNA]</scope>
    <source>
        <strain evidence="2 3">Koide BX008</strain>
    </source>
</reference>
<proteinExistence type="inferred from homology"/>
<dbReference type="Proteomes" id="UP000054549">
    <property type="component" value="Unassembled WGS sequence"/>
</dbReference>